<keyword evidence="1" id="KW-0175">Coiled coil</keyword>
<accession>A0A928BRK3</accession>
<dbReference type="AlphaFoldDB" id="A0A928BRK3"/>
<dbReference type="EMBL" id="SUYD01000004">
    <property type="protein sequence ID" value="MBE6265722.1"/>
    <property type="molecule type" value="Genomic_DNA"/>
</dbReference>
<dbReference type="Pfam" id="PF13650">
    <property type="entry name" value="Asp_protease_2"/>
    <property type="match status" value="1"/>
</dbReference>
<evidence type="ECO:0000256" key="1">
    <source>
        <dbReference type="SAM" id="Coils"/>
    </source>
</evidence>
<sequence>MKEIALTRRNNGLFLFGKVNGSAHFIEFILDTGCSTTTLSKEVADILFLKGYLKNSDITGYSNSSFGGMCTIQNKDVLIRSLTFGKVKVKDVKANIYDRYGGMTLLGMSVLDKFKNYSITKDKLIIDDGKPEVVAPGTVKTPKRTKKDFTGMLKALGKIREESGVEDFKFDYTKHILQVYAPIQLCYPLLLLEKYDEVIEILEGLQPIIKGNLEDDEKNVYQLGAFVTAYFNFFLAKAYYNVKRYEDALTYFDKAKKFFLSGCSVLSEINDITNKISEKLDEQSKDEPRVFAPAKTTTFEEDVKSYNLQQVDFEDFYYGAGELKTAYVGFDEYNDAYTFCRMNHKRLEVLKKEDGKWKRIGYIPSDNLDGDNLEMEEGYKHYLVESSIDYDLEKLTEQLGDDKDKIEIITKNAEKAKEILEKEFEKKRYGFEVILRKDDLGFDAVIKRGASLSWHGQEYIFAAIDVEEFVTKRLADDVLAGKIIPSAIGQMPEDYTYLSDKTRELLPYGEEDYTANNDPDKNRTLGPFILYDQENCIGYGYRATYDDKIWRWENVTHSNIRGFPEYQDDVTLENDCRICYWQLVVKRDADQNGLILPEAI</sequence>
<feature type="coiled-coil region" evidence="1">
    <location>
        <begin position="392"/>
        <end position="423"/>
    </location>
</feature>
<evidence type="ECO:0000313" key="3">
    <source>
        <dbReference type="Proteomes" id="UP000763088"/>
    </source>
</evidence>
<dbReference type="SUPFAM" id="SSF50630">
    <property type="entry name" value="Acid proteases"/>
    <property type="match status" value="1"/>
</dbReference>
<dbReference type="Gene3D" id="2.40.70.10">
    <property type="entry name" value="Acid Proteases"/>
    <property type="match status" value="1"/>
</dbReference>
<evidence type="ECO:0008006" key="4">
    <source>
        <dbReference type="Google" id="ProtNLM"/>
    </source>
</evidence>
<comment type="caution">
    <text evidence="2">The sequence shown here is derived from an EMBL/GenBank/DDBJ whole genome shotgun (WGS) entry which is preliminary data.</text>
</comment>
<proteinExistence type="predicted"/>
<dbReference type="CDD" id="cd05483">
    <property type="entry name" value="retropepsin_like_bacteria"/>
    <property type="match status" value="1"/>
</dbReference>
<dbReference type="InterPro" id="IPR021109">
    <property type="entry name" value="Peptidase_aspartic_dom_sf"/>
</dbReference>
<organism evidence="2 3">
    <name type="scientific">Xylanibacter ruminicola</name>
    <name type="common">Prevotella ruminicola</name>
    <dbReference type="NCBI Taxonomy" id="839"/>
    <lineage>
        <taxon>Bacteria</taxon>
        <taxon>Pseudomonadati</taxon>
        <taxon>Bacteroidota</taxon>
        <taxon>Bacteroidia</taxon>
        <taxon>Bacteroidales</taxon>
        <taxon>Prevotellaceae</taxon>
        <taxon>Xylanibacter</taxon>
    </lineage>
</organism>
<name>A0A928BRK3_XYLRU</name>
<protein>
    <recommendedName>
        <fullName evidence="4">Aspartyl protease</fullName>
    </recommendedName>
</protein>
<reference evidence="2" key="1">
    <citation type="submission" date="2019-04" db="EMBL/GenBank/DDBJ databases">
        <title>Evolution of Biomass-Degrading Anaerobic Consortia Revealed by Metagenomics.</title>
        <authorList>
            <person name="Peng X."/>
        </authorList>
    </citation>
    <scope>NUCLEOTIDE SEQUENCE</scope>
    <source>
        <strain evidence="2">SIG141</strain>
    </source>
</reference>
<dbReference type="InterPro" id="IPR034122">
    <property type="entry name" value="Retropepsin-like_bacterial"/>
</dbReference>
<gene>
    <name evidence="2" type="ORF">E7102_04505</name>
</gene>
<dbReference type="Proteomes" id="UP000763088">
    <property type="component" value="Unassembled WGS sequence"/>
</dbReference>
<evidence type="ECO:0000313" key="2">
    <source>
        <dbReference type="EMBL" id="MBE6265722.1"/>
    </source>
</evidence>